<dbReference type="FunFam" id="3.40.50.720:FF:000290">
    <property type="entry name" value="SDR family oxidoreductase"/>
    <property type="match status" value="1"/>
</dbReference>
<keyword evidence="2" id="KW-0560">Oxidoreductase</keyword>
<dbReference type="PANTHER" id="PTHR43639:SF1">
    <property type="entry name" value="SHORT-CHAIN DEHYDROGENASE_REDUCTASE FAMILY PROTEIN"/>
    <property type="match status" value="1"/>
</dbReference>
<dbReference type="PRINTS" id="PR00080">
    <property type="entry name" value="SDRFAMILY"/>
</dbReference>
<dbReference type="CDD" id="cd05233">
    <property type="entry name" value="SDR_c"/>
    <property type="match status" value="1"/>
</dbReference>
<dbReference type="RefSeq" id="WP_088756140.1">
    <property type="nucleotide sequence ID" value="NZ_NJGV01000017.1"/>
</dbReference>
<dbReference type="PANTHER" id="PTHR43639">
    <property type="entry name" value="OXIDOREDUCTASE, SHORT-CHAIN DEHYDROGENASE/REDUCTASE FAMILY (AFU_ORTHOLOGUE AFUA_5G02870)"/>
    <property type="match status" value="1"/>
</dbReference>
<reference evidence="4 5" key="1">
    <citation type="journal article" date="2010" name="Int. J. Syst. Evol. Microbiol.">
        <title>Reclassification of Herbaspirillum putei as a later heterotypic synonym of Herbaspirillum huttiense, with the description of H. huttiense subsp. huttiense subsp. nov. and H. huttiense subsp. putei subsp. nov., comb. nov., and description of Herbaspirillum aquaticum sp. nov.</title>
        <authorList>
            <person name="Dobritsa A.P."/>
            <person name="Reddy M.C."/>
            <person name="Samadpour M."/>
        </authorList>
    </citation>
    <scope>NUCLEOTIDE SEQUENCE [LARGE SCALE GENOMIC DNA]</scope>
    <source>
        <strain evidence="4 5">IEH 4430</strain>
    </source>
</reference>
<sequence length="259" mass="26390">MNKQIQTAAASASTSTLASKVAFVQGGSRGIGAAIVQRLAAEGVTVAFTYVTSPDKAQALVSRVEAAGGRALAIQADSTDAAALQQAIRLAAETFGRLDILVNNAGVLAIGPIDEFKLEDLDRTLAVNVRSVVVATQAAVRYMGEGGRVISIGSTNADRIPFAGGAVYAMSKSALVGLTKGLARDLGPRGITVNNVQPGPVDTDMNPANSDFAASLTGLMALPRYGKAEEIASFVAYLAGPEAGYITGANLMIDGGFSA</sequence>
<name>A0A225SR70_9BURK</name>
<accession>A0A225SR70</accession>
<dbReference type="InterPro" id="IPR057326">
    <property type="entry name" value="KR_dom"/>
</dbReference>
<protein>
    <submittedName>
        <fullName evidence="4">Oxidoreductase</fullName>
    </submittedName>
</protein>
<evidence type="ECO:0000256" key="2">
    <source>
        <dbReference type="ARBA" id="ARBA00023002"/>
    </source>
</evidence>
<dbReference type="PRINTS" id="PR00081">
    <property type="entry name" value="GDHRDH"/>
</dbReference>
<dbReference type="SUPFAM" id="SSF51735">
    <property type="entry name" value="NAD(P)-binding Rossmann-fold domains"/>
    <property type="match status" value="1"/>
</dbReference>
<evidence type="ECO:0000313" key="4">
    <source>
        <dbReference type="EMBL" id="OWY33564.1"/>
    </source>
</evidence>
<dbReference type="InterPro" id="IPR002347">
    <property type="entry name" value="SDR_fam"/>
</dbReference>
<dbReference type="AlphaFoldDB" id="A0A225SR70"/>
<evidence type="ECO:0000313" key="5">
    <source>
        <dbReference type="Proteomes" id="UP000214747"/>
    </source>
</evidence>
<keyword evidence="5" id="KW-1185">Reference proteome</keyword>
<dbReference type="Proteomes" id="UP000214747">
    <property type="component" value="Unassembled WGS sequence"/>
</dbReference>
<dbReference type="Pfam" id="PF13561">
    <property type="entry name" value="adh_short_C2"/>
    <property type="match status" value="1"/>
</dbReference>
<dbReference type="InterPro" id="IPR036291">
    <property type="entry name" value="NAD(P)-bd_dom_sf"/>
</dbReference>
<evidence type="ECO:0000259" key="3">
    <source>
        <dbReference type="SMART" id="SM00822"/>
    </source>
</evidence>
<organism evidence="4 5">
    <name type="scientific">Herbaspirillum aquaticum</name>
    <dbReference type="NCBI Taxonomy" id="568783"/>
    <lineage>
        <taxon>Bacteria</taxon>
        <taxon>Pseudomonadati</taxon>
        <taxon>Pseudomonadota</taxon>
        <taxon>Betaproteobacteria</taxon>
        <taxon>Burkholderiales</taxon>
        <taxon>Oxalobacteraceae</taxon>
        <taxon>Herbaspirillum</taxon>
    </lineage>
</organism>
<proteinExistence type="inferred from homology"/>
<gene>
    <name evidence="4" type="ORF">CEJ45_16475</name>
</gene>
<evidence type="ECO:0000256" key="1">
    <source>
        <dbReference type="ARBA" id="ARBA00006484"/>
    </source>
</evidence>
<dbReference type="SMART" id="SM00822">
    <property type="entry name" value="PKS_KR"/>
    <property type="match status" value="1"/>
</dbReference>
<dbReference type="GO" id="GO:0016491">
    <property type="term" value="F:oxidoreductase activity"/>
    <property type="evidence" value="ECO:0007669"/>
    <property type="project" value="UniProtKB-KW"/>
</dbReference>
<dbReference type="Gene3D" id="3.40.50.720">
    <property type="entry name" value="NAD(P)-binding Rossmann-like Domain"/>
    <property type="match status" value="1"/>
</dbReference>
<feature type="domain" description="Ketoreductase" evidence="3">
    <location>
        <begin position="20"/>
        <end position="199"/>
    </location>
</feature>
<comment type="similarity">
    <text evidence="1">Belongs to the short-chain dehydrogenases/reductases (SDR) family.</text>
</comment>
<dbReference type="EMBL" id="NJGV01000017">
    <property type="protein sequence ID" value="OWY33564.1"/>
    <property type="molecule type" value="Genomic_DNA"/>
</dbReference>
<comment type="caution">
    <text evidence="4">The sequence shown here is derived from an EMBL/GenBank/DDBJ whole genome shotgun (WGS) entry which is preliminary data.</text>
</comment>